<dbReference type="EMBL" id="CP002038">
    <property type="protein sequence ID" value="ADM96403.1"/>
    <property type="molecule type" value="Genomic_DNA"/>
</dbReference>
<name>E0SFN2_DICD3</name>
<evidence type="ECO:0000256" key="1">
    <source>
        <dbReference type="SAM" id="Phobius"/>
    </source>
</evidence>
<dbReference type="HOGENOM" id="CLU_2436064_0_0_6"/>
<dbReference type="STRING" id="198628.Dda3937_03878"/>
<keyword evidence="1" id="KW-0472">Membrane</keyword>
<keyword evidence="3" id="KW-1185">Reference proteome</keyword>
<dbReference type="AlphaFoldDB" id="E0SFN2"/>
<sequence length="90" mass="9651">MCVTRQENARIRVISEKMPLCPSGLVLTGVLNALTLVLFNSDPGDFQSVLIAHERKSRQSRCFTGGVLDTPDPATYNLAGVYVGRASAGV</sequence>
<keyword evidence="1" id="KW-1133">Transmembrane helix</keyword>
<dbReference type="Proteomes" id="UP000006859">
    <property type="component" value="Chromosome"/>
</dbReference>
<keyword evidence="1" id="KW-0812">Transmembrane</keyword>
<evidence type="ECO:0000313" key="3">
    <source>
        <dbReference type="Proteomes" id="UP000006859"/>
    </source>
</evidence>
<evidence type="ECO:0000313" key="2">
    <source>
        <dbReference type="EMBL" id="ADM96403.1"/>
    </source>
</evidence>
<reference evidence="2 3" key="1">
    <citation type="journal article" date="2011" name="J. Bacteriol.">
        <title>Genome sequence of the plant-pathogenic bacterium Dickeya dadantii 3937.</title>
        <authorList>
            <person name="Glasner J.D."/>
            <person name="Yang C.H."/>
            <person name="Reverchon S."/>
            <person name="Hugouvieux-Cotte-Pattat N."/>
            <person name="Condemine G."/>
            <person name="Bohin J.P."/>
            <person name="Van Gijsegem F."/>
            <person name="Yang S."/>
            <person name="Franza T."/>
            <person name="Expert D."/>
            <person name="Plunkett G. III"/>
            <person name="San Francisco M.J."/>
            <person name="Charkowski A.O."/>
            <person name="Py B."/>
            <person name="Bell K."/>
            <person name="Rauscher L."/>
            <person name="Rodriguez-Palenzuela P."/>
            <person name="Toussaint A."/>
            <person name="Holeva M.C."/>
            <person name="He S.Y."/>
            <person name="Douet V."/>
            <person name="Boccara M."/>
            <person name="Blanco C."/>
            <person name="Toth I."/>
            <person name="Anderson B.D."/>
            <person name="Biehl B.S."/>
            <person name="Mau B."/>
            <person name="Flynn S.M."/>
            <person name="Barras F."/>
            <person name="Lindeberg M."/>
            <person name="Birch P.R."/>
            <person name="Tsuyumu S."/>
            <person name="Shi X."/>
            <person name="Hibbing M."/>
            <person name="Yap M.N."/>
            <person name="Carpentier M."/>
            <person name="Dassa E."/>
            <person name="Umehara M."/>
            <person name="Kim J.F."/>
            <person name="Rusch M."/>
            <person name="Soni P."/>
            <person name="Mayhew G.F."/>
            <person name="Fouts D.E."/>
            <person name="Gill S.R."/>
            <person name="Blattner F.R."/>
            <person name="Keen N.T."/>
            <person name="Perna N.T."/>
        </authorList>
    </citation>
    <scope>NUCLEOTIDE SEQUENCE [LARGE SCALE GENOMIC DNA]</scope>
    <source>
        <strain evidence="2 3">3937</strain>
    </source>
</reference>
<gene>
    <name evidence="2" type="ordered locus">Dda3937_03878</name>
</gene>
<accession>E0SFN2</accession>
<protein>
    <submittedName>
        <fullName evidence="2">Uncharacterized protein</fullName>
    </submittedName>
</protein>
<feature type="transmembrane region" description="Helical" evidence="1">
    <location>
        <begin position="20"/>
        <end position="39"/>
    </location>
</feature>
<dbReference type="KEGG" id="ddd:Dda3937_03878"/>
<organism evidence="2 3">
    <name type="scientific">Dickeya dadantii (strain 3937)</name>
    <name type="common">Erwinia chrysanthemi (strain 3937)</name>
    <dbReference type="NCBI Taxonomy" id="198628"/>
    <lineage>
        <taxon>Bacteria</taxon>
        <taxon>Pseudomonadati</taxon>
        <taxon>Pseudomonadota</taxon>
        <taxon>Gammaproteobacteria</taxon>
        <taxon>Enterobacterales</taxon>
        <taxon>Pectobacteriaceae</taxon>
        <taxon>Dickeya</taxon>
    </lineage>
</organism>
<proteinExistence type="predicted"/>